<dbReference type="Pfam" id="PF19343">
    <property type="entry name" value="HAM1_N"/>
    <property type="match status" value="1"/>
</dbReference>
<keyword evidence="5" id="KW-1185">Reference proteome</keyword>
<dbReference type="RefSeq" id="XP_009540444.1">
    <property type="nucleotide sequence ID" value="XM_009542149.1"/>
</dbReference>
<dbReference type="SUPFAM" id="SSF55394">
    <property type="entry name" value="Bactericidal permeability-increasing protein, BPI"/>
    <property type="match status" value="1"/>
</dbReference>
<dbReference type="GO" id="GO:0008289">
    <property type="term" value="F:lipid binding"/>
    <property type="evidence" value="ECO:0007669"/>
    <property type="project" value="InterPro"/>
</dbReference>
<feature type="domain" description="HAM1-like C-terminal" evidence="2">
    <location>
        <begin position="676"/>
        <end position="820"/>
    </location>
</feature>
<feature type="domain" description="HAM1-like N-terminal" evidence="3">
    <location>
        <begin position="15"/>
        <end position="664"/>
    </location>
</feature>
<name>W4KL46_HETIT</name>
<reference evidence="4 5" key="1">
    <citation type="journal article" date="2012" name="New Phytol.">
        <title>Insight into trade-off between wood decay and parasitism from the genome of a fungal forest pathogen.</title>
        <authorList>
            <person name="Olson A."/>
            <person name="Aerts A."/>
            <person name="Asiegbu F."/>
            <person name="Belbahri L."/>
            <person name="Bouzid O."/>
            <person name="Broberg A."/>
            <person name="Canback B."/>
            <person name="Coutinho P.M."/>
            <person name="Cullen D."/>
            <person name="Dalman K."/>
            <person name="Deflorio G."/>
            <person name="van Diepen L.T."/>
            <person name="Dunand C."/>
            <person name="Duplessis S."/>
            <person name="Durling M."/>
            <person name="Gonthier P."/>
            <person name="Grimwood J."/>
            <person name="Fossdal C.G."/>
            <person name="Hansson D."/>
            <person name="Henrissat B."/>
            <person name="Hietala A."/>
            <person name="Himmelstrand K."/>
            <person name="Hoffmeister D."/>
            <person name="Hogberg N."/>
            <person name="James T.Y."/>
            <person name="Karlsson M."/>
            <person name="Kohler A."/>
            <person name="Kues U."/>
            <person name="Lee Y.H."/>
            <person name="Lin Y.C."/>
            <person name="Lind M."/>
            <person name="Lindquist E."/>
            <person name="Lombard V."/>
            <person name="Lucas S."/>
            <person name="Lunden K."/>
            <person name="Morin E."/>
            <person name="Murat C."/>
            <person name="Park J."/>
            <person name="Raffaello T."/>
            <person name="Rouze P."/>
            <person name="Salamov A."/>
            <person name="Schmutz J."/>
            <person name="Solheim H."/>
            <person name="Stahlberg J."/>
            <person name="Velez H."/>
            <person name="de Vries R.P."/>
            <person name="Wiebenga A."/>
            <person name="Woodward S."/>
            <person name="Yakovlev I."/>
            <person name="Garbelotto M."/>
            <person name="Martin F."/>
            <person name="Grigoriev I.V."/>
            <person name="Stenlid J."/>
        </authorList>
    </citation>
    <scope>NUCLEOTIDE SEQUENCE [LARGE SCALE GENOMIC DNA]</scope>
    <source>
        <strain evidence="4 5">TC 32-1</strain>
    </source>
</reference>
<dbReference type="InterPro" id="IPR017943">
    <property type="entry name" value="Bactericidal_perm-incr_a/b_dom"/>
</dbReference>
<dbReference type="Gene3D" id="3.15.10.10">
    <property type="entry name" value="Bactericidal permeability-increasing protein, domain 1"/>
    <property type="match status" value="1"/>
</dbReference>
<feature type="region of interest" description="Disordered" evidence="1">
    <location>
        <begin position="1"/>
        <end position="28"/>
    </location>
</feature>
<evidence type="ECO:0000256" key="1">
    <source>
        <dbReference type="SAM" id="MobiDB-lite"/>
    </source>
</evidence>
<sequence>MSLPLATASTAEHPPAGAVTSPVDKKAKDADVDRKLRFYGVIEAFRQGRYPSNKQIDSTLKHLLDSSPVDQSKLSPEGRKLIQDSRDVIETARLMVEKKNADELFQTFLWHTRNVDFDKAKKDPSEVLPVDKEKSTQDSQQAAQHLRTLFSLIATNSEVRKLLSDFSLIGRDLLARSAAHAAESVRPHPDALAGVDRPAPNDQFQTAGGRQVGPDETPVLEANVPGTDTTLRHHPKQGTEVEQDGEIRDPSDVADDARAQASQAKERAKGTAADTAGDFGEQVQDDNVDPEVKKQGFKARLQGMKDGLSDRIPQEHKDNANAKYERGRKFLAEEYFPEERRDQFIYRGKKAIIECQKHNDYQESIQWLLAYVEEYAGHGKSIAHSGKESRGQLTQDPALHQATKEIRTLLERFANGQSLEIIINAIDRLIQDARHDEDFRHWFSSVDAYSRKVLLEPGYVLEDSCNTEGRELRESGRRFYDDKYKAHFDGLFESIGQWFRAMGEDPLNKRFGDDWARLTRDLLFDSEGSLKFKPDLWMDVRKVILPAIVDQVGYVPIPRIEYTDDMLDLVVENLTLQGRNLFPNVVSVEAHNYMKFSPYNAITDEHHHEFTLTLGHIQADMRDVAFYFRKKSGFPKISDSGLADVLLGGQGLTATIHLVSADKDRTSVFKVKNVHVKVDSLKFSIRDSKHDTLYKTLRPLATGLIKRQIQKAVADAITTGMEYIDGQLVGVRDRMREAHESEDGSRTKALQETFQQKKDEASSLKTSSKESHSQFKVVAKRDSAIMKDTGHPSGWANRVQEKTDSAKEGEEWRSKAFDIV</sequence>
<dbReference type="KEGG" id="hir:HETIRDRAFT_165939"/>
<evidence type="ECO:0000313" key="4">
    <source>
        <dbReference type="EMBL" id="ETW86419.1"/>
    </source>
</evidence>
<dbReference type="InterPro" id="IPR045967">
    <property type="entry name" value="HAM1-like_N"/>
</dbReference>
<evidence type="ECO:0000313" key="5">
    <source>
        <dbReference type="Proteomes" id="UP000030671"/>
    </source>
</evidence>
<evidence type="ECO:0000259" key="3">
    <source>
        <dbReference type="Pfam" id="PF19343"/>
    </source>
</evidence>
<dbReference type="HOGENOM" id="CLU_007183_0_0_1"/>
<dbReference type="InterPro" id="IPR027842">
    <property type="entry name" value="HAM1-like_C"/>
</dbReference>
<feature type="compositionally biased region" description="Basic and acidic residues" evidence="1">
    <location>
        <begin position="799"/>
        <end position="820"/>
    </location>
</feature>
<feature type="region of interest" description="Disordered" evidence="1">
    <location>
        <begin position="758"/>
        <end position="820"/>
    </location>
</feature>
<protein>
    <submittedName>
        <fullName evidence="4">Uncharacterized protein</fullName>
    </submittedName>
</protein>
<dbReference type="AlphaFoldDB" id="W4KL46"/>
<dbReference type="OrthoDB" id="19394at2759"/>
<organism evidence="4 5">
    <name type="scientific">Heterobasidion irregulare (strain TC 32-1)</name>
    <dbReference type="NCBI Taxonomy" id="747525"/>
    <lineage>
        <taxon>Eukaryota</taxon>
        <taxon>Fungi</taxon>
        <taxon>Dikarya</taxon>
        <taxon>Basidiomycota</taxon>
        <taxon>Agaricomycotina</taxon>
        <taxon>Agaricomycetes</taxon>
        <taxon>Russulales</taxon>
        <taxon>Bondarzewiaceae</taxon>
        <taxon>Heterobasidion</taxon>
        <taxon>Heterobasidion annosum species complex</taxon>
    </lineage>
</organism>
<gene>
    <name evidence="4" type="ORF">HETIRDRAFT_165939</name>
</gene>
<dbReference type="EMBL" id="KI925454">
    <property type="protein sequence ID" value="ETW86419.1"/>
    <property type="molecule type" value="Genomic_DNA"/>
</dbReference>
<dbReference type="Proteomes" id="UP000030671">
    <property type="component" value="Unassembled WGS sequence"/>
</dbReference>
<proteinExistence type="predicted"/>
<dbReference type="PANTHER" id="PTHR31138:SF1">
    <property type="entry name" value="PDZ DOMAIN-CONTAINING PROTEIN"/>
    <property type="match status" value="1"/>
</dbReference>
<evidence type="ECO:0000259" key="2">
    <source>
        <dbReference type="Pfam" id="PF14613"/>
    </source>
</evidence>
<dbReference type="GeneID" id="20668023"/>
<dbReference type="eggNOG" id="ENOG502QYDH">
    <property type="taxonomic scope" value="Eukaryota"/>
</dbReference>
<accession>W4KL46</accession>
<feature type="region of interest" description="Disordered" evidence="1">
    <location>
        <begin position="184"/>
        <end position="284"/>
    </location>
</feature>
<dbReference type="InParanoid" id="W4KL46"/>
<feature type="compositionally biased region" description="Basic and acidic residues" evidence="1">
    <location>
        <begin position="245"/>
        <end position="269"/>
    </location>
</feature>
<dbReference type="Pfam" id="PF14613">
    <property type="entry name" value="HAM1_C"/>
    <property type="match status" value="1"/>
</dbReference>
<feature type="compositionally biased region" description="Basic and acidic residues" evidence="1">
    <location>
        <begin position="758"/>
        <end position="790"/>
    </location>
</feature>
<dbReference type="PANTHER" id="PTHR31138">
    <property type="entry name" value="CHROMOSOME 19, WHOLE GENOME SHOTGUN SEQUENCE"/>
    <property type="match status" value="1"/>
</dbReference>